<feature type="compositionally biased region" description="Low complexity" evidence="3">
    <location>
        <begin position="234"/>
        <end position="243"/>
    </location>
</feature>
<dbReference type="GO" id="GO:0004439">
    <property type="term" value="F:phosphatidylinositol-4,5-bisphosphate 5-phosphatase activity"/>
    <property type="evidence" value="ECO:0007669"/>
    <property type="project" value="TreeGrafter"/>
</dbReference>
<keyword evidence="2" id="KW-0378">Hydrolase</keyword>
<feature type="region of interest" description="Disordered" evidence="3">
    <location>
        <begin position="279"/>
        <end position="301"/>
    </location>
</feature>
<dbReference type="Proteomes" id="UP000316621">
    <property type="component" value="Chromosome 5"/>
</dbReference>
<dbReference type="Gene3D" id="3.60.10.10">
    <property type="entry name" value="Endonuclease/exonuclease/phosphatase"/>
    <property type="match status" value="1"/>
</dbReference>
<sequence length="627" mass="71430">MNSSSFYDLPSINNYANDNTFSNDRTGGGGVIFPKVDEMRQEFGTNQRSSSWPKTIVRKWLNMKTRSDEFHSDYTTKGTTAGTNEMRRKSCSDGDKYVMFPRDISKGWEVESSESLKRPRPFEQETSTATDDLNQRLFVGTWNVGGKSPHKGLNIKDWLCTNSPADIYVLGFQEIVPLNAGNVFGAEDNGPATKWLSLIRQALNNTDEKDTEILESYNNDTSKQQETSELITLKQQLQSSSTSPNQRTKPRTSFSDLLSMDHDLEIDDLFYEPYDFSSNSTSSSNTSFEGSPTPPAGLSTRFGSNRSMGDRYCLAASKQMVGIFLCVWVRTDLYQHASNLKVACVGRGIMGYLGNKGSISISMTLYRTSFCFVCTHLTSGEKEGDEVRRNSDVMEILKKTRFLSSRKLENEISPDNILRHDKIIWLGDLNYRLSSPGCVDTLESLEQNDWQTLLEKDQLRIEQKAGRIFQGWEEGRIHFAPTYKYLNNSDRYVLPQNSTTSKSKDKRRTPAWCDRILWKGEGVEQMFYMRGESRFSDHRPVSALFCVQFDNHLSSNKTKLIRPTTATWSQKIKSHQQHQQQQQQQQVNPRKSQNSQYSFISNIRNMNDPGIDMRGKISSRKVVAASC</sequence>
<reference evidence="5 6" key="1">
    <citation type="journal article" date="2018" name="Science">
        <title>The opium poppy genome and morphinan production.</title>
        <authorList>
            <person name="Guo L."/>
            <person name="Winzer T."/>
            <person name="Yang X."/>
            <person name="Li Y."/>
            <person name="Ning Z."/>
            <person name="He Z."/>
            <person name="Teodor R."/>
            <person name="Lu Y."/>
            <person name="Bowser T.A."/>
            <person name="Graham I.A."/>
            <person name="Ye K."/>
        </authorList>
    </citation>
    <scope>NUCLEOTIDE SEQUENCE [LARGE SCALE GENOMIC DNA]</scope>
    <source>
        <strain evidence="6">cv. HN1</strain>
        <tissue evidence="5">Leaves</tissue>
    </source>
</reference>
<organism evidence="5 6">
    <name type="scientific">Papaver somniferum</name>
    <name type="common">Opium poppy</name>
    <dbReference type="NCBI Taxonomy" id="3469"/>
    <lineage>
        <taxon>Eukaryota</taxon>
        <taxon>Viridiplantae</taxon>
        <taxon>Streptophyta</taxon>
        <taxon>Embryophyta</taxon>
        <taxon>Tracheophyta</taxon>
        <taxon>Spermatophyta</taxon>
        <taxon>Magnoliopsida</taxon>
        <taxon>Ranunculales</taxon>
        <taxon>Papaveraceae</taxon>
        <taxon>Papaveroideae</taxon>
        <taxon>Papaver</taxon>
    </lineage>
</organism>
<keyword evidence="6" id="KW-1185">Reference proteome</keyword>
<dbReference type="PANTHER" id="PTHR45666">
    <property type="entry name" value="TYPE IV INOSITOL POLYPHOSPHATE 5-PHOSPHATASE 9"/>
    <property type="match status" value="1"/>
</dbReference>
<dbReference type="GO" id="GO:0034485">
    <property type="term" value="F:phosphatidylinositol-3,4,5-trisphosphate 5-phosphatase activity"/>
    <property type="evidence" value="ECO:0007669"/>
    <property type="project" value="TreeGrafter"/>
</dbReference>
<feature type="compositionally biased region" description="Polar residues" evidence="3">
    <location>
        <begin position="244"/>
        <end position="254"/>
    </location>
</feature>
<dbReference type="SMART" id="SM00128">
    <property type="entry name" value="IPPc"/>
    <property type="match status" value="1"/>
</dbReference>
<dbReference type="GO" id="GO:0004445">
    <property type="term" value="F:inositol-polyphosphate 5-phosphatase activity"/>
    <property type="evidence" value="ECO:0007669"/>
    <property type="project" value="InterPro"/>
</dbReference>
<evidence type="ECO:0000259" key="4">
    <source>
        <dbReference type="SMART" id="SM00128"/>
    </source>
</evidence>
<accession>A0A4Y7JT76</accession>
<dbReference type="Pfam" id="PF22669">
    <property type="entry name" value="Exo_endo_phos2"/>
    <property type="match status" value="2"/>
</dbReference>
<dbReference type="InterPro" id="IPR036691">
    <property type="entry name" value="Endo/exonu/phosph_ase_sf"/>
</dbReference>
<dbReference type="Gramene" id="RZC62998">
    <property type="protein sequence ID" value="RZC62998"/>
    <property type="gene ID" value="C5167_024757"/>
</dbReference>
<dbReference type="EMBL" id="CM010719">
    <property type="protein sequence ID" value="RZC62998.1"/>
    <property type="molecule type" value="Genomic_DNA"/>
</dbReference>
<dbReference type="InterPro" id="IPR000300">
    <property type="entry name" value="IPPc"/>
</dbReference>
<feature type="region of interest" description="Disordered" evidence="3">
    <location>
        <begin position="573"/>
        <end position="595"/>
    </location>
</feature>
<evidence type="ECO:0000256" key="2">
    <source>
        <dbReference type="ARBA" id="ARBA00022801"/>
    </source>
</evidence>
<feature type="compositionally biased region" description="Low complexity" evidence="3">
    <location>
        <begin position="577"/>
        <end position="586"/>
    </location>
</feature>
<feature type="region of interest" description="Disordered" evidence="3">
    <location>
        <begin position="234"/>
        <end position="254"/>
    </location>
</feature>
<dbReference type="InterPro" id="IPR045849">
    <property type="entry name" value="IP5P_plant"/>
</dbReference>
<evidence type="ECO:0000313" key="6">
    <source>
        <dbReference type="Proteomes" id="UP000316621"/>
    </source>
</evidence>
<dbReference type="SUPFAM" id="SSF56219">
    <property type="entry name" value="DNase I-like"/>
    <property type="match status" value="1"/>
</dbReference>
<dbReference type="GO" id="GO:0046856">
    <property type="term" value="P:phosphatidylinositol dephosphorylation"/>
    <property type="evidence" value="ECO:0007669"/>
    <property type="project" value="InterPro"/>
</dbReference>
<comment type="similarity">
    <text evidence="1">Belongs to the inositol polyphosphate 5-phosphatase family.</text>
</comment>
<dbReference type="STRING" id="3469.A0A4Y7JT76"/>
<dbReference type="PANTHER" id="PTHR45666:SF15">
    <property type="entry name" value="TYPE I INOSITOL POLYPHOSPHATE 5-PHOSPHATASE 8"/>
    <property type="match status" value="1"/>
</dbReference>
<dbReference type="AlphaFoldDB" id="A0A4Y7JT76"/>
<dbReference type="OMA" id="NNAKPDH"/>
<evidence type="ECO:0000256" key="3">
    <source>
        <dbReference type="SAM" id="MobiDB-lite"/>
    </source>
</evidence>
<gene>
    <name evidence="5" type="ORF">C5167_024757</name>
</gene>
<proteinExistence type="inferred from homology"/>
<feature type="domain" description="Inositol polyphosphate-related phosphatase" evidence="4">
    <location>
        <begin position="133"/>
        <end position="554"/>
    </location>
</feature>
<evidence type="ECO:0000313" key="5">
    <source>
        <dbReference type="EMBL" id="RZC62998.1"/>
    </source>
</evidence>
<evidence type="ECO:0000256" key="1">
    <source>
        <dbReference type="ARBA" id="ARBA00010768"/>
    </source>
</evidence>
<protein>
    <recommendedName>
        <fullName evidence="4">Inositol polyphosphate-related phosphatase domain-containing protein</fullName>
    </recommendedName>
</protein>
<name>A0A4Y7JT76_PAPSO</name>